<name>A0A178ILR0_9BACT</name>
<feature type="active site" description="Nucleophile" evidence="1">
    <location>
        <position position="319"/>
    </location>
</feature>
<dbReference type="InterPro" id="IPR029058">
    <property type="entry name" value="AB_hydrolase_fold"/>
</dbReference>
<dbReference type="GO" id="GO:0005976">
    <property type="term" value="P:polysaccharide metabolic process"/>
    <property type="evidence" value="ECO:0007669"/>
    <property type="project" value="TreeGrafter"/>
</dbReference>
<evidence type="ECO:0000259" key="2">
    <source>
        <dbReference type="Pfam" id="PF05448"/>
    </source>
</evidence>
<accession>A0A178ILR0</accession>
<evidence type="ECO:0000256" key="1">
    <source>
        <dbReference type="PIRSR" id="PIRSR639069-1"/>
    </source>
</evidence>
<comment type="caution">
    <text evidence="3">The sequence shown here is derived from an EMBL/GenBank/DDBJ whole genome shotgun (WGS) entry which is preliminary data.</text>
</comment>
<dbReference type="InterPro" id="IPR008391">
    <property type="entry name" value="AXE1_dom"/>
</dbReference>
<dbReference type="AlphaFoldDB" id="A0A178ILR0"/>
<proteinExistence type="predicted"/>
<keyword evidence="4" id="KW-1185">Reference proteome</keyword>
<feature type="active site" description="Charge relay system" evidence="1">
    <location>
        <position position="404"/>
    </location>
</feature>
<protein>
    <recommendedName>
        <fullName evidence="2">Acetyl xylan esterase domain-containing protein</fullName>
    </recommendedName>
</protein>
<organism evidence="3 4">
    <name type="scientific">Termitidicoccus mucosus</name>
    <dbReference type="NCBI Taxonomy" id="1184151"/>
    <lineage>
        <taxon>Bacteria</taxon>
        <taxon>Pseudomonadati</taxon>
        <taxon>Verrucomicrobiota</taxon>
        <taxon>Opitutia</taxon>
        <taxon>Opitutales</taxon>
        <taxon>Opitutaceae</taxon>
        <taxon>Termitidicoccus</taxon>
    </lineage>
</organism>
<feature type="active site" description="Charge relay system" evidence="1">
    <location>
        <position position="433"/>
    </location>
</feature>
<dbReference type="PANTHER" id="PTHR40111">
    <property type="entry name" value="CEPHALOSPORIN-C DEACETYLASE"/>
    <property type="match status" value="1"/>
</dbReference>
<evidence type="ECO:0000313" key="4">
    <source>
        <dbReference type="Proteomes" id="UP000078486"/>
    </source>
</evidence>
<dbReference type="Pfam" id="PF05448">
    <property type="entry name" value="AXE1"/>
    <property type="match status" value="1"/>
</dbReference>
<dbReference type="GO" id="GO:0052689">
    <property type="term" value="F:carboxylic ester hydrolase activity"/>
    <property type="evidence" value="ECO:0007669"/>
    <property type="project" value="TreeGrafter"/>
</dbReference>
<feature type="domain" description="Acetyl xylan esterase" evidence="2">
    <location>
        <begin position="150"/>
        <end position="425"/>
    </location>
</feature>
<dbReference type="STRING" id="1184151.AW736_05875"/>
<dbReference type="Gene3D" id="3.40.50.1820">
    <property type="entry name" value="alpha/beta hydrolase"/>
    <property type="match status" value="1"/>
</dbReference>
<evidence type="ECO:0000313" key="3">
    <source>
        <dbReference type="EMBL" id="OAM90832.1"/>
    </source>
</evidence>
<dbReference type="SUPFAM" id="SSF53474">
    <property type="entry name" value="alpha/beta-Hydrolases"/>
    <property type="match status" value="1"/>
</dbReference>
<dbReference type="PANTHER" id="PTHR40111:SF1">
    <property type="entry name" value="CEPHALOSPORIN-C DEACETYLASE"/>
    <property type="match status" value="1"/>
</dbReference>
<dbReference type="InterPro" id="IPR039069">
    <property type="entry name" value="CE7"/>
</dbReference>
<gene>
    <name evidence="3" type="ORF">AW736_05875</name>
</gene>
<dbReference type="EMBL" id="LRRQ01000046">
    <property type="protein sequence ID" value="OAM90832.1"/>
    <property type="molecule type" value="Genomic_DNA"/>
</dbReference>
<reference evidence="3 4" key="1">
    <citation type="submission" date="2016-01" db="EMBL/GenBank/DDBJ databases">
        <title>High potential of lignocellulose degradation of a new Verrucomicrobia species.</title>
        <authorList>
            <person name="Wang Y."/>
            <person name="Shi Y."/>
            <person name="Qiu Z."/>
            <person name="Liu S."/>
            <person name="Yang H."/>
        </authorList>
    </citation>
    <scope>NUCLEOTIDE SEQUENCE [LARGE SCALE GENOMIC DNA]</scope>
    <source>
        <strain evidence="3 4">TSB47</strain>
    </source>
</reference>
<sequence>MIVQRTLHITYIMLMSMTRWFCHLTGLFIFAVGVFAEETLPGISVTTDRPDALYHVGETVRFRIQIRQPAPRPEGIPKIHWRISRDGASPEKSGIACLDGDFLELSATSDTPGFVRCDAMVTFFADTPAEKNKTSMASAAAGFDPAKITPSMSVPDDFDAFWNEKKAALLKIPVKASLTPVTIDGASDIEAFDVQVPCVGAPVSGYFVRPAVASPRGLPAILIVHGAGVRSSDLDSAVKWARRGLLALNINAHGLPNGRPDSFYADKARDELANYRTRGCQDRESMYFLGMFLRVLRALDFLAMQPEWDGRRLLVVGGSQGGAQAVVAAGLDKRVSFISAAVPALADCTGVLAGKPKSWPYFIASEEIDTPEMQSTIQAVRYYDIMNFATRAKAKAVFSVGFIDETCPPSCVYAVFNNYAGEKQMFNDVRSGHKSSPDSVKFRESVLDEYINGSR</sequence>
<dbReference type="Proteomes" id="UP000078486">
    <property type="component" value="Unassembled WGS sequence"/>
</dbReference>
<dbReference type="OrthoDB" id="9770528at2"/>